<dbReference type="Pfam" id="PF00089">
    <property type="entry name" value="Trypsin"/>
    <property type="match status" value="1"/>
</dbReference>
<dbReference type="Proteomes" id="UP000482960">
    <property type="component" value="Unassembled WGS sequence"/>
</dbReference>
<evidence type="ECO:0000313" key="6">
    <source>
        <dbReference type="Proteomes" id="UP000482960"/>
    </source>
</evidence>
<gene>
    <name evidence="5" type="ORF">Prum_097810</name>
</gene>
<comment type="similarity">
    <text evidence="1">Belongs to the peptidase S1 family.</text>
</comment>
<evidence type="ECO:0000256" key="2">
    <source>
        <dbReference type="ARBA" id="ARBA00023157"/>
    </source>
</evidence>
<dbReference type="Gene3D" id="2.40.10.10">
    <property type="entry name" value="Trypsin-like serine proteases"/>
    <property type="match status" value="1"/>
</dbReference>
<dbReference type="InterPro" id="IPR001314">
    <property type="entry name" value="Peptidase_S1A"/>
</dbReference>
<sequence length="802" mass="80548">MRVLIRRGLAAGVLAGVVAAVASLAAAAPAFGVAGGAPAPADGYGFVADVKVGDGVRGCSGALVDPEWIVTAKSCFAQGAAPIPVGPPVYPTTVTVGRENLATTTKGQVRTVIHVVPHVARDLLLAKLASPVIDVAPVKIGTTAPVVGDVLQVAGFGRTAADWVPDRLHLGSFAVQSVATAALDVAGDQATPASVCKGDAGGPALRGTGAAIELVAVNGASWQSRCHGADAAETRNLATEARLDNIKDWVRRTVRGSNFVRLGTSAQVLDTRGTGSTPAAPLAGGSTTSFQVTGVGGVPASGVTAVLLDVTAVTTAYTYLTVFPDGTPLNPALSMVNAAPNQFLSNTAVVPVPANGKLAVYNHVAGTHVVADVQGYYTSTATAGGGFVPVDYTRLVDTRTGLGGSTGVVPAWGSRTFTLTGGVIPAGTGTAFVDLVVVGATGYGWIGAYPAGGANDRSVMDYAPGQTSHGIAVKLDASGRATITNNGTTAVHFLVTATGYFTTSATGGAGLRTLAGTRKLDTRTVGEGGPVLADATVDAPLGVPAGAAALVNLTVFQNNADGHFQAWPVGGNEPAASLTNYPGPNTTARSGLAVVRVGTDGKIRIRNVSAGTAHILVDLQGWYANPLPGDTVGTTASTASTAEAPVDEAVAEAAVAAADSPGATVEDYLYPNAAQILEDLNVRLISGDGHIVLADCDTPAQGDIGLLEVYTTDQTIGADGLGLVCFKVRAPSGILNLEVPGVFEIRGDGQRTGTGHEVTAELISDDGEEITVDVDPDGSTQVGLGTDPDASPTMLLRLTVTG</sequence>
<feature type="chain" id="PRO_5028938085" description="Peptidase S1 domain-containing protein" evidence="3">
    <location>
        <begin position="28"/>
        <end position="802"/>
    </location>
</feature>
<accession>A0A6V8LNC3</accession>
<evidence type="ECO:0000313" key="5">
    <source>
        <dbReference type="EMBL" id="GFJ96139.1"/>
    </source>
</evidence>
<feature type="domain" description="Peptidase S1" evidence="4">
    <location>
        <begin position="33"/>
        <end position="255"/>
    </location>
</feature>
<dbReference type="PROSITE" id="PS50240">
    <property type="entry name" value="TRYPSIN_DOM"/>
    <property type="match status" value="1"/>
</dbReference>
<dbReference type="InterPro" id="IPR050430">
    <property type="entry name" value="Peptidase_S1"/>
</dbReference>
<dbReference type="AlphaFoldDB" id="A0A6V8LNC3"/>
<dbReference type="SUPFAM" id="SSF50494">
    <property type="entry name" value="Trypsin-like serine proteases"/>
    <property type="match status" value="1"/>
</dbReference>
<dbReference type="PANTHER" id="PTHR24276">
    <property type="entry name" value="POLYSERASE-RELATED"/>
    <property type="match status" value="1"/>
</dbReference>
<comment type="caution">
    <text evidence="5">The sequence shown here is derived from an EMBL/GenBank/DDBJ whole genome shotgun (WGS) entry which is preliminary data.</text>
</comment>
<dbReference type="GO" id="GO:0006508">
    <property type="term" value="P:proteolysis"/>
    <property type="evidence" value="ECO:0007669"/>
    <property type="project" value="InterPro"/>
</dbReference>
<evidence type="ECO:0000256" key="3">
    <source>
        <dbReference type="SAM" id="SignalP"/>
    </source>
</evidence>
<dbReference type="InterPro" id="IPR009003">
    <property type="entry name" value="Peptidase_S1_PA"/>
</dbReference>
<feature type="signal peptide" evidence="3">
    <location>
        <begin position="1"/>
        <end position="27"/>
    </location>
</feature>
<keyword evidence="2" id="KW-1015">Disulfide bond</keyword>
<reference evidence="5 6" key="1">
    <citation type="submission" date="2020-03" db="EMBL/GenBank/DDBJ databases">
        <title>Whole genome shotgun sequence of Phytohabitans rumicis NBRC 108638.</title>
        <authorList>
            <person name="Komaki H."/>
            <person name="Tamura T."/>
        </authorList>
    </citation>
    <scope>NUCLEOTIDE SEQUENCE [LARGE SCALE GENOMIC DNA]</scope>
    <source>
        <strain evidence="5 6">NBRC 108638</strain>
    </source>
</reference>
<keyword evidence="6" id="KW-1185">Reference proteome</keyword>
<dbReference type="PANTHER" id="PTHR24276:SF98">
    <property type="entry name" value="FI18310P1-RELATED"/>
    <property type="match status" value="1"/>
</dbReference>
<dbReference type="RefSeq" id="WP_173085673.1">
    <property type="nucleotide sequence ID" value="NZ_BAABJB010000052.1"/>
</dbReference>
<keyword evidence="3" id="KW-0732">Signal</keyword>
<proteinExistence type="inferred from homology"/>
<evidence type="ECO:0000256" key="1">
    <source>
        <dbReference type="ARBA" id="ARBA00007664"/>
    </source>
</evidence>
<dbReference type="InterPro" id="IPR001254">
    <property type="entry name" value="Trypsin_dom"/>
</dbReference>
<dbReference type="SMART" id="SM00020">
    <property type="entry name" value="Tryp_SPc"/>
    <property type="match status" value="1"/>
</dbReference>
<dbReference type="EMBL" id="BLPG01000002">
    <property type="protein sequence ID" value="GFJ96139.1"/>
    <property type="molecule type" value="Genomic_DNA"/>
</dbReference>
<name>A0A6V8LNC3_9ACTN</name>
<protein>
    <recommendedName>
        <fullName evidence="4">Peptidase S1 domain-containing protein</fullName>
    </recommendedName>
</protein>
<dbReference type="InterPro" id="IPR043504">
    <property type="entry name" value="Peptidase_S1_PA_chymotrypsin"/>
</dbReference>
<organism evidence="5 6">
    <name type="scientific">Phytohabitans rumicis</name>
    <dbReference type="NCBI Taxonomy" id="1076125"/>
    <lineage>
        <taxon>Bacteria</taxon>
        <taxon>Bacillati</taxon>
        <taxon>Actinomycetota</taxon>
        <taxon>Actinomycetes</taxon>
        <taxon>Micromonosporales</taxon>
        <taxon>Micromonosporaceae</taxon>
    </lineage>
</organism>
<evidence type="ECO:0000259" key="4">
    <source>
        <dbReference type="PROSITE" id="PS50240"/>
    </source>
</evidence>
<reference evidence="5 6" key="2">
    <citation type="submission" date="2020-03" db="EMBL/GenBank/DDBJ databases">
        <authorList>
            <person name="Ichikawa N."/>
            <person name="Kimura A."/>
            <person name="Kitahashi Y."/>
            <person name="Uohara A."/>
        </authorList>
    </citation>
    <scope>NUCLEOTIDE SEQUENCE [LARGE SCALE GENOMIC DNA]</scope>
    <source>
        <strain evidence="5 6">NBRC 108638</strain>
    </source>
</reference>
<dbReference type="PRINTS" id="PR00722">
    <property type="entry name" value="CHYMOTRYPSIN"/>
</dbReference>
<dbReference type="GO" id="GO:0004252">
    <property type="term" value="F:serine-type endopeptidase activity"/>
    <property type="evidence" value="ECO:0007669"/>
    <property type="project" value="InterPro"/>
</dbReference>